<dbReference type="SUPFAM" id="SSF51735">
    <property type="entry name" value="NAD(P)-binding Rossmann-fold domains"/>
    <property type="match status" value="1"/>
</dbReference>
<dbReference type="EMBL" id="CP139781">
    <property type="protein sequence ID" value="WRQ90111.1"/>
    <property type="molecule type" value="Genomic_DNA"/>
</dbReference>
<dbReference type="PROSITE" id="PS00061">
    <property type="entry name" value="ADH_SHORT"/>
    <property type="match status" value="1"/>
</dbReference>
<reference evidence="3 4" key="2">
    <citation type="submission" date="2023-12" db="EMBL/GenBank/DDBJ databases">
        <title>Description of an unclassified Opitutus bacterium of Verrucomicrobiota.</title>
        <authorList>
            <person name="Zhang D.-F."/>
        </authorList>
    </citation>
    <scope>NUCLEOTIDE SEQUENCE [LARGE SCALE GENOMIC DNA]</scope>
    <source>
        <strain evidence="3 4">WL0086</strain>
    </source>
</reference>
<dbReference type="InterPro" id="IPR002347">
    <property type="entry name" value="SDR_fam"/>
</dbReference>
<dbReference type="Gene3D" id="3.40.50.720">
    <property type="entry name" value="NAD(P)-binding Rossmann-like Domain"/>
    <property type="match status" value="1"/>
</dbReference>
<dbReference type="InterPro" id="IPR036291">
    <property type="entry name" value="NAD(P)-bd_dom_sf"/>
</dbReference>
<dbReference type="EC" id="1.-.-.-" evidence="3"/>
<name>A0ABZ1CEN8_9BACT</name>
<evidence type="ECO:0000256" key="1">
    <source>
        <dbReference type="ARBA" id="ARBA00006484"/>
    </source>
</evidence>
<comment type="similarity">
    <text evidence="1">Belongs to the short-chain dehydrogenases/reductases (SDR) family.</text>
</comment>
<dbReference type="GO" id="GO:0016491">
    <property type="term" value="F:oxidoreductase activity"/>
    <property type="evidence" value="ECO:0007669"/>
    <property type="project" value="UniProtKB-KW"/>
</dbReference>
<evidence type="ECO:0000256" key="2">
    <source>
        <dbReference type="ARBA" id="ARBA00023002"/>
    </source>
</evidence>
<dbReference type="PANTHER" id="PTHR43639:SF1">
    <property type="entry name" value="SHORT-CHAIN DEHYDROGENASE_REDUCTASE FAMILY PROTEIN"/>
    <property type="match status" value="1"/>
</dbReference>
<dbReference type="RefSeq" id="WP_221031966.1">
    <property type="nucleotide sequence ID" value="NZ_CP139781.1"/>
</dbReference>
<organism evidence="3 4">
    <name type="scientific">Actomonas aquatica</name>
    <dbReference type="NCBI Taxonomy" id="2866162"/>
    <lineage>
        <taxon>Bacteria</taxon>
        <taxon>Pseudomonadati</taxon>
        <taxon>Verrucomicrobiota</taxon>
        <taxon>Opitutia</taxon>
        <taxon>Opitutales</taxon>
        <taxon>Opitutaceae</taxon>
        <taxon>Actomonas</taxon>
    </lineage>
</organism>
<evidence type="ECO:0000313" key="4">
    <source>
        <dbReference type="Proteomes" id="UP000738431"/>
    </source>
</evidence>
<dbReference type="PANTHER" id="PTHR43639">
    <property type="entry name" value="OXIDOREDUCTASE, SHORT-CHAIN DEHYDROGENASE/REDUCTASE FAMILY (AFU_ORTHOLOGUE AFUA_5G02870)"/>
    <property type="match status" value="1"/>
</dbReference>
<reference evidence="3 4" key="1">
    <citation type="submission" date="2021-08" db="EMBL/GenBank/DDBJ databases">
        <authorList>
            <person name="Zhang D."/>
            <person name="Zhang A."/>
            <person name="Wang L."/>
        </authorList>
    </citation>
    <scope>NUCLEOTIDE SEQUENCE [LARGE SCALE GENOMIC DNA]</scope>
    <source>
        <strain evidence="3 4">WL0086</strain>
    </source>
</reference>
<keyword evidence="4" id="KW-1185">Reference proteome</keyword>
<accession>A0ABZ1CEN8</accession>
<dbReference type="CDD" id="cd05233">
    <property type="entry name" value="SDR_c"/>
    <property type="match status" value="1"/>
</dbReference>
<dbReference type="InterPro" id="IPR020904">
    <property type="entry name" value="Sc_DH/Rdtase_CS"/>
</dbReference>
<dbReference type="PRINTS" id="PR00080">
    <property type="entry name" value="SDRFAMILY"/>
</dbReference>
<dbReference type="Pfam" id="PF13561">
    <property type="entry name" value="adh_short_C2"/>
    <property type="match status" value="1"/>
</dbReference>
<sequence length="241" mass="24456">MNSPDQRIIVTGGATNIGRAITETFLKRGARVVIGQPEPAVARPLIERYGERVAALPVDVGDPEQCRNFVDAAVAKLGGLDVLVNNAAITGPAVVGSLEGVRAADFDRLVRVNLGGAVFCSQAAAPHLRAAGGGVIIHISSVNAIRPQRGAMLYAATKAGVSSLAQSMGAELAADGIRVVAVAPGDIRTPESEQMAGGAPGSAPLGSGEPGDVGEVVAFLCSPQAKYVTATTWLVDGGWIG</sequence>
<gene>
    <name evidence="3" type="ORF">K1X11_011885</name>
</gene>
<dbReference type="Proteomes" id="UP000738431">
    <property type="component" value="Chromosome"/>
</dbReference>
<protein>
    <submittedName>
        <fullName evidence="3">SDR family oxidoreductase</fullName>
        <ecNumber evidence="3">1.-.-.-</ecNumber>
    </submittedName>
</protein>
<dbReference type="PRINTS" id="PR00081">
    <property type="entry name" value="GDHRDH"/>
</dbReference>
<keyword evidence="2 3" id="KW-0560">Oxidoreductase</keyword>
<evidence type="ECO:0000313" key="3">
    <source>
        <dbReference type="EMBL" id="WRQ90111.1"/>
    </source>
</evidence>
<proteinExistence type="inferred from homology"/>